<dbReference type="AlphaFoldDB" id="A0A0N5AFU2"/>
<organism evidence="16 17">
    <name type="scientific">Syphacia muris</name>
    <dbReference type="NCBI Taxonomy" id="451379"/>
    <lineage>
        <taxon>Eukaryota</taxon>
        <taxon>Metazoa</taxon>
        <taxon>Ecdysozoa</taxon>
        <taxon>Nematoda</taxon>
        <taxon>Chromadorea</taxon>
        <taxon>Rhabditida</taxon>
        <taxon>Spirurina</taxon>
        <taxon>Oxyuridomorpha</taxon>
        <taxon>Oxyuroidea</taxon>
        <taxon>Oxyuridae</taxon>
        <taxon>Syphacia</taxon>
    </lineage>
</organism>
<feature type="transmembrane region" description="Helical" evidence="14">
    <location>
        <begin position="803"/>
        <end position="822"/>
    </location>
</feature>
<keyword evidence="13" id="KW-0539">Nucleus</keyword>
<dbReference type="PROSITE" id="PS00031">
    <property type="entry name" value="NUCLEAR_REC_DBD_1"/>
    <property type="match status" value="1"/>
</dbReference>
<dbReference type="Pfam" id="PF00892">
    <property type="entry name" value="EamA"/>
    <property type="match status" value="1"/>
</dbReference>
<keyword evidence="12" id="KW-0675">Receptor</keyword>
<dbReference type="PRINTS" id="PR00398">
    <property type="entry name" value="STRDHORMONER"/>
</dbReference>
<dbReference type="FunFam" id="3.30.50.10:FF:000013">
    <property type="entry name" value="Nuclear receptor subfamily 1 group D member 2"/>
    <property type="match status" value="1"/>
</dbReference>
<keyword evidence="4" id="KW-0479">Metal-binding</keyword>
<feature type="transmembrane region" description="Helical" evidence="14">
    <location>
        <begin position="266"/>
        <end position="284"/>
    </location>
</feature>
<feature type="transmembrane region" description="Helical" evidence="14">
    <location>
        <begin position="361"/>
        <end position="381"/>
    </location>
</feature>
<dbReference type="SUPFAM" id="SSF48508">
    <property type="entry name" value="Nuclear receptor ligand-binding domain"/>
    <property type="match status" value="1"/>
</dbReference>
<dbReference type="CDD" id="cd07166">
    <property type="entry name" value="NR_DBD_REV_ERB"/>
    <property type="match status" value="1"/>
</dbReference>
<dbReference type="GO" id="GO:0043565">
    <property type="term" value="F:sequence-specific DNA binding"/>
    <property type="evidence" value="ECO:0007669"/>
    <property type="project" value="InterPro"/>
</dbReference>
<keyword evidence="3 14" id="KW-0812">Transmembrane</keyword>
<dbReference type="SMART" id="SM00399">
    <property type="entry name" value="ZnF_C4"/>
    <property type="match status" value="1"/>
</dbReference>
<accession>A0A0N5AFU2</accession>
<feature type="transmembrane region" description="Helical" evidence="14">
    <location>
        <begin position="213"/>
        <end position="230"/>
    </location>
</feature>
<keyword evidence="6" id="KW-0862">Zinc</keyword>
<feature type="transmembrane region" description="Helical" evidence="14">
    <location>
        <begin position="12"/>
        <end position="29"/>
    </location>
</feature>
<evidence type="ECO:0000313" key="17">
    <source>
        <dbReference type="WBParaSite" id="SMUV_0000316201-mRNA-1"/>
    </source>
</evidence>
<evidence type="ECO:0000256" key="3">
    <source>
        <dbReference type="ARBA" id="ARBA00022692"/>
    </source>
</evidence>
<evidence type="ECO:0000256" key="11">
    <source>
        <dbReference type="ARBA" id="ARBA00023163"/>
    </source>
</evidence>
<evidence type="ECO:0000256" key="12">
    <source>
        <dbReference type="ARBA" id="ARBA00023170"/>
    </source>
</evidence>
<dbReference type="InterPro" id="IPR013088">
    <property type="entry name" value="Znf_NHR/GATA"/>
</dbReference>
<keyword evidence="16" id="KW-1185">Reference proteome</keyword>
<keyword evidence="8" id="KW-0805">Transcription regulation</keyword>
<dbReference type="Pfam" id="PF00105">
    <property type="entry name" value="zf-C4"/>
    <property type="match status" value="1"/>
</dbReference>
<dbReference type="PROSITE" id="PS51030">
    <property type="entry name" value="NUCLEAR_REC_DBD_2"/>
    <property type="match status" value="1"/>
</dbReference>
<evidence type="ECO:0000256" key="1">
    <source>
        <dbReference type="ARBA" id="ARBA00004141"/>
    </source>
</evidence>
<dbReference type="STRING" id="451379.A0A0N5AFU2"/>
<dbReference type="Proteomes" id="UP000046393">
    <property type="component" value="Unplaced"/>
</dbReference>
<evidence type="ECO:0000256" key="8">
    <source>
        <dbReference type="ARBA" id="ARBA00023015"/>
    </source>
</evidence>
<keyword evidence="5" id="KW-0863">Zinc-finger</keyword>
<dbReference type="GO" id="GO:0008270">
    <property type="term" value="F:zinc ion binding"/>
    <property type="evidence" value="ECO:0007669"/>
    <property type="project" value="UniProtKB-KW"/>
</dbReference>
<dbReference type="Gene3D" id="1.10.565.10">
    <property type="entry name" value="Retinoid X Receptor"/>
    <property type="match status" value="1"/>
</dbReference>
<dbReference type="PANTHER" id="PTHR23051">
    <property type="entry name" value="SOLUTE CARRIER FAMILY 35, MEMBER F5"/>
    <property type="match status" value="1"/>
</dbReference>
<feature type="transmembrane region" description="Helical" evidence="14">
    <location>
        <begin position="49"/>
        <end position="67"/>
    </location>
</feature>
<feature type="domain" description="Nuclear receptor" evidence="15">
    <location>
        <begin position="620"/>
        <end position="696"/>
    </location>
</feature>
<reference evidence="17" key="1">
    <citation type="submission" date="2017-02" db="UniProtKB">
        <authorList>
            <consortium name="WormBaseParasite"/>
        </authorList>
    </citation>
    <scope>IDENTIFICATION</scope>
</reference>
<evidence type="ECO:0000256" key="5">
    <source>
        <dbReference type="ARBA" id="ARBA00022771"/>
    </source>
</evidence>
<sequence length="1066" mass="119390">MEEKVATSVSRSVRFLALIILFVVDALWVSAGEITRYIFVDLKFERPFFSTYVKLSMLTAYFIPYFFNCQLLRSKKVGIHRHEQLLLSDESDFSETLDSDSGDRCVSESLTPSEFERVAISEGSDVDYTPKVPRHVHFSEACFTFVCEIRHMPISVADDAFKARLPYSAARFWCSFSISSHLKKTCFLSLLWIVCTLTYQASLLFISVSSLNLLSSSSSLFVLILSAVFPQSSADYITWLKLALVVCNFLGVALVSEYAISSYGTFLALLSAFCYAIYLVLFTYMQRSGARLDVNLIMGMVGALSLILYTPLLFILQYFSVEPLQPLPNTEQFMMLILNGVVGTLFTDFLWLQATMLTSSLAASLSLSMCIPMSFVADYLFRSQTPSLVKLFAAIPITVSFMGATLLRSYSNNDTKRVTKSRNTNISEEEEGISLIIEESDDEEEQEFWNDLDLHFLVEKPKKETKIIDLVRAPRPVPTRRPIATMAGLAPTTTTIPGLTVSSLPTTVPTNNCILSSGRTHSAFKPIFPSTSDAFFISALNSFILSSDDDSCSSEKLLPTSSLDGKHKELVREHWTVHWIKIERLLAFKVKGKGGVAMIFFAIFSLSGTDRSSSSSNNNILLCQVCSDRASGLHYGVFACEGCKGFFRRSIQQKIQYRPCTKDQQCTIARNNRNRCQYCRLKKCVAVGMSRDAVRFGRVPKREKAQLIEEMARASVRSIMDSLICEVEDENKVIQSCDSAFSSLMYIVTLQLQSDLRANNECPFKLSSYLKIVKAVVDFSTAIPGFQLILQHDRIQILKFKSIYFQGSIFQVLLLAMFPLPYTASFTSSFVLSPRVAGESGHFFTDSLTDFIQRLKHMCLTESQLGLLCALVVCNPEGVNLKQPSIPQTLFNRLTGILKNSLGPPLNSSADQFIITTLTNLRTLHTLHQEKLQTVRFPTLDFCISPSQSSASDDSSNASVCFVKDNFDGLISPLEANVHNNCTRTQRLSPNSSIVRSAPETCVFKDQFPQRRSLSLAERHRAVVSLLEKPIRRAPLAHAHNLTYPNSCVFDEEPLNLSLKNHNTLF</sequence>
<dbReference type="WBParaSite" id="SMUV_0000316201-mRNA-1">
    <property type="protein sequence ID" value="SMUV_0000316201-mRNA-1"/>
    <property type="gene ID" value="SMUV_0000316201"/>
</dbReference>
<feature type="transmembrane region" description="Helical" evidence="14">
    <location>
        <begin position="333"/>
        <end position="352"/>
    </location>
</feature>
<evidence type="ECO:0000256" key="6">
    <source>
        <dbReference type="ARBA" id="ARBA00022833"/>
    </source>
</evidence>
<name>A0A0N5AFU2_9BILA</name>
<keyword evidence="9" id="KW-0238">DNA-binding</keyword>
<evidence type="ECO:0000256" key="4">
    <source>
        <dbReference type="ARBA" id="ARBA00022723"/>
    </source>
</evidence>
<evidence type="ECO:0000256" key="13">
    <source>
        <dbReference type="ARBA" id="ARBA00023242"/>
    </source>
</evidence>
<dbReference type="PRINTS" id="PR00047">
    <property type="entry name" value="STROIDFINGER"/>
</dbReference>
<dbReference type="InterPro" id="IPR001628">
    <property type="entry name" value="Znf_hrmn_rcpt"/>
</dbReference>
<dbReference type="GO" id="GO:0003700">
    <property type="term" value="F:DNA-binding transcription factor activity"/>
    <property type="evidence" value="ECO:0007669"/>
    <property type="project" value="InterPro"/>
</dbReference>
<keyword evidence="7 14" id="KW-1133">Transmembrane helix</keyword>
<dbReference type="SUPFAM" id="SSF57716">
    <property type="entry name" value="Glucocorticoid receptor-like (DNA-binding domain)"/>
    <property type="match status" value="1"/>
</dbReference>
<evidence type="ECO:0000313" key="16">
    <source>
        <dbReference type="Proteomes" id="UP000046393"/>
    </source>
</evidence>
<dbReference type="InterPro" id="IPR000620">
    <property type="entry name" value="EamA_dom"/>
</dbReference>
<feature type="transmembrane region" description="Helical" evidence="14">
    <location>
        <begin position="242"/>
        <end position="260"/>
    </location>
</feature>
<feature type="transmembrane region" description="Helical" evidence="14">
    <location>
        <begin position="387"/>
        <end position="407"/>
    </location>
</feature>
<keyword evidence="10 14" id="KW-0472">Membrane</keyword>
<dbReference type="GO" id="GO:0005737">
    <property type="term" value="C:cytoplasm"/>
    <property type="evidence" value="ECO:0007669"/>
    <property type="project" value="UniProtKB-SubCell"/>
</dbReference>
<dbReference type="GO" id="GO:0016020">
    <property type="term" value="C:membrane"/>
    <property type="evidence" value="ECO:0007669"/>
    <property type="project" value="UniProtKB-SubCell"/>
</dbReference>
<evidence type="ECO:0000259" key="15">
    <source>
        <dbReference type="PROSITE" id="PS51030"/>
    </source>
</evidence>
<evidence type="ECO:0000256" key="9">
    <source>
        <dbReference type="ARBA" id="ARBA00023125"/>
    </source>
</evidence>
<keyword evidence="11" id="KW-0804">Transcription</keyword>
<proteinExistence type="predicted"/>
<dbReference type="InterPro" id="IPR001723">
    <property type="entry name" value="Nuclear_hrmn_rcpt"/>
</dbReference>
<feature type="transmembrane region" description="Helical" evidence="14">
    <location>
        <begin position="296"/>
        <end position="321"/>
    </location>
</feature>
<dbReference type="PANTHER" id="PTHR23051:SF0">
    <property type="entry name" value="SOLUTE CARRIER FAMILY 35 MEMBER F5"/>
    <property type="match status" value="1"/>
</dbReference>
<evidence type="ECO:0000256" key="7">
    <source>
        <dbReference type="ARBA" id="ARBA00022989"/>
    </source>
</evidence>
<evidence type="ECO:0000256" key="14">
    <source>
        <dbReference type="SAM" id="Phobius"/>
    </source>
</evidence>
<comment type="subcellular location">
    <subcellularLocation>
        <location evidence="2">Cytoplasm</location>
    </subcellularLocation>
    <subcellularLocation>
        <location evidence="1">Membrane</location>
        <topology evidence="1">Multi-pass membrane protein</topology>
    </subcellularLocation>
</comment>
<dbReference type="Gene3D" id="3.30.50.10">
    <property type="entry name" value="Erythroid Transcription Factor GATA-1, subunit A"/>
    <property type="match status" value="1"/>
</dbReference>
<protein>
    <submittedName>
        <fullName evidence="17">Nuclear receptor domain-containing protein</fullName>
    </submittedName>
</protein>
<feature type="transmembrane region" description="Helical" evidence="14">
    <location>
        <begin position="186"/>
        <end position="207"/>
    </location>
</feature>
<evidence type="ECO:0000256" key="10">
    <source>
        <dbReference type="ARBA" id="ARBA00023136"/>
    </source>
</evidence>
<dbReference type="InterPro" id="IPR035500">
    <property type="entry name" value="NHR-like_dom_sf"/>
</dbReference>
<evidence type="ECO:0000256" key="2">
    <source>
        <dbReference type="ARBA" id="ARBA00004496"/>
    </source>
</evidence>